<keyword evidence="4" id="KW-0378">Hydrolase</keyword>
<feature type="domain" description="AAA+ ATPase" evidence="3">
    <location>
        <begin position="249"/>
        <end position="396"/>
    </location>
</feature>
<dbReference type="InterPro" id="IPR050130">
    <property type="entry name" value="ClpA_ClpB"/>
</dbReference>
<feature type="non-terminal residue" evidence="4">
    <location>
        <position position="544"/>
    </location>
</feature>
<keyword evidence="5" id="KW-1185">Reference proteome</keyword>
<evidence type="ECO:0000259" key="3">
    <source>
        <dbReference type="SMART" id="SM00382"/>
    </source>
</evidence>
<evidence type="ECO:0000256" key="1">
    <source>
        <dbReference type="ARBA" id="ARBA00022741"/>
    </source>
</evidence>
<keyword evidence="1" id="KW-0547">Nucleotide-binding</keyword>
<dbReference type="SUPFAM" id="SSF52540">
    <property type="entry name" value="P-loop containing nucleoside triphosphate hydrolases"/>
    <property type="match status" value="1"/>
</dbReference>
<accession>A0AA40AF04</accession>
<dbReference type="InterPro" id="IPR003959">
    <property type="entry name" value="ATPase_AAA_core"/>
</dbReference>
<gene>
    <name evidence="4" type="ORF">B0H67DRAFT_442692</name>
</gene>
<dbReference type="Pfam" id="PF07724">
    <property type="entry name" value="AAA_2"/>
    <property type="match status" value="1"/>
</dbReference>
<dbReference type="PANTHER" id="PTHR11638">
    <property type="entry name" value="ATP-DEPENDENT CLP PROTEASE"/>
    <property type="match status" value="1"/>
</dbReference>
<evidence type="ECO:0000313" key="5">
    <source>
        <dbReference type="Proteomes" id="UP001172102"/>
    </source>
</evidence>
<dbReference type="GO" id="GO:0005737">
    <property type="term" value="C:cytoplasm"/>
    <property type="evidence" value="ECO:0007669"/>
    <property type="project" value="TreeGrafter"/>
</dbReference>
<dbReference type="GO" id="GO:0005524">
    <property type="term" value="F:ATP binding"/>
    <property type="evidence" value="ECO:0007669"/>
    <property type="project" value="UniProtKB-KW"/>
</dbReference>
<sequence>EWDFVLPVIQHLGPLRPGFKGKQGLDDFDAEAIVGAVRHGAPLQAVRDYLAYYDKGVVKRHLEGQVEGFPTIFYAVASNSVEIVRIWVSHGASVSTTHQPTGVPLLGFAIANGGNLEGEDTTAMVTTLLSLGACPRVIPEELFRDFCSDIADRAAAIGQDNGKECDSEAAWCKNPLYRKKLAQTLNLSQRYVLELATKLKKPSIRHRQVARLRNAEAILGVPYFLIGQTIAAGRLVQKLLSYLIMPSPRPLVLVFAGPSGHGKTELSRKMGYLLNLPLLVVDCTTVNREMELFGPRHPYTGAERGSPLNNFLTENAGRRCVVFMDEFEKTTRDIHQALLLPFDNGNPDGPVGEYQDRRNLNKVDCSNTIWILATNAVDHTIKAFCEDNPQILNQDEPERETLTRKLSRTVRADFLDQFDAPVTGRISEFIPFLPFSPSEQAVVGHKFLLELIAKVRPPVKLSKDSKWSGEQLLGNVNLQAKRGAAVCKRLAADYNADLGARSMLAAVEHVQELLMDAYLEEEEEIVEGGGMRDYRVDVVGGEVV</sequence>
<dbReference type="EMBL" id="JAUKUA010000004">
    <property type="protein sequence ID" value="KAK0714523.1"/>
    <property type="molecule type" value="Genomic_DNA"/>
</dbReference>
<proteinExistence type="predicted"/>
<dbReference type="PRINTS" id="PR00300">
    <property type="entry name" value="CLPPROTEASEA"/>
</dbReference>
<dbReference type="InterPro" id="IPR027417">
    <property type="entry name" value="P-loop_NTPase"/>
</dbReference>
<evidence type="ECO:0000313" key="4">
    <source>
        <dbReference type="EMBL" id="KAK0714523.1"/>
    </source>
</evidence>
<dbReference type="GO" id="GO:0016887">
    <property type="term" value="F:ATP hydrolysis activity"/>
    <property type="evidence" value="ECO:0007669"/>
    <property type="project" value="InterPro"/>
</dbReference>
<name>A0AA40AF04_9PEZI</name>
<keyword evidence="2" id="KW-0067">ATP-binding</keyword>
<dbReference type="Gene3D" id="3.40.50.300">
    <property type="entry name" value="P-loop containing nucleotide triphosphate hydrolases"/>
    <property type="match status" value="1"/>
</dbReference>
<dbReference type="InterPro" id="IPR001270">
    <property type="entry name" value="ClpA/B"/>
</dbReference>
<dbReference type="SMART" id="SM00382">
    <property type="entry name" value="AAA"/>
    <property type="match status" value="1"/>
</dbReference>
<dbReference type="PANTHER" id="PTHR11638:SF18">
    <property type="entry name" value="HEAT SHOCK PROTEIN 104"/>
    <property type="match status" value="1"/>
</dbReference>
<reference evidence="4" key="1">
    <citation type="submission" date="2023-06" db="EMBL/GenBank/DDBJ databases">
        <title>Genome-scale phylogeny and comparative genomics of the fungal order Sordariales.</title>
        <authorList>
            <consortium name="Lawrence Berkeley National Laboratory"/>
            <person name="Hensen N."/>
            <person name="Bonometti L."/>
            <person name="Westerberg I."/>
            <person name="Brannstrom I.O."/>
            <person name="Guillou S."/>
            <person name="Cros-Aarteil S."/>
            <person name="Calhoun S."/>
            <person name="Haridas S."/>
            <person name="Kuo A."/>
            <person name="Mondo S."/>
            <person name="Pangilinan J."/>
            <person name="Riley R."/>
            <person name="Labutti K."/>
            <person name="Andreopoulos B."/>
            <person name="Lipzen A."/>
            <person name="Chen C."/>
            <person name="Yanf M."/>
            <person name="Daum C."/>
            <person name="Ng V."/>
            <person name="Clum A."/>
            <person name="Steindorff A."/>
            <person name="Ohm R."/>
            <person name="Martin F."/>
            <person name="Silar P."/>
            <person name="Natvig D."/>
            <person name="Lalanne C."/>
            <person name="Gautier V."/>
            <person name="Ament-Velasquez S.L."/>
            <person name="Kruys A."/>
            <person name="Hutchinson M.I."/>
            <person name="Powell A.J."/>
            <person name="Barry K."/>
            <person name="Miller A.N."/>
            <person name="Grigoriev I.V."/>
            <person name="Debuchy R."/>
            <person name="Gladieux P."/>
            <person name="Thoren M.H."/>
            <person name="Johannesson H."/>
        </authorList>
    </citation>
    <scope>NUCLEOTIDE SEQUENCE</scope>
    <source>
        <strain evidence="4">SMH4607-1</strain>
    </source>
</reference>
<dbReference type="AlphaFoldDB" id="A0AA40AF04"/>
<dbReference type="InterPro" id="IPR003593">
    <property type="entry name" value="AAA+_ATPase"/>
</dbReference>
<dbReference type="GO" id="GO:0034605">
    <property type="term" value="P:cellular response to heat"/>
    <property type="evidence" value="ECO:0007669"/>
    <property type="project" value="TreeGrafter"/>
</dbReference>
<feature type="non-terminal residue" evidence="4">
    <location>
        <position position="1"/>
    </location>
</feature>
<protein>
    <submittedName>
        <fullName evidence="4">P-loop containing nucleoside triphosphate hydrolase protein</fullName>
    </submittedName>
</protein>
<dbReference type="Proteomes" id="UP001172102">
    <property type="component" value="Unassembled WGS sequence"/>
</dbReference>
<comment type="caution">
    <text evidence="4">The sequence shown here is derived from an EMBL/GenBank/DDBJ whole genome shotgun (WGS) entry which is preliminary data.</text>
</comment>
<evidence type="ECO:0000256" key="2">
    <source>
        <dbReference type="ARBA" id="ARBA00022840"/>
    </source>
</evidence>
<organism evidence="4 5">
    <name type="scientific">Lasiosphaeris hirsuta</name>
    <dbReference type="NCBI Taxonomy" id="260670"/>
    <lineage>
        <taxon>Eukaryota</taxon>
        <taxon>Fungi</taxon>
        <taxon>Dikarya</taxon>
        <taxon>Ascomycota</taxon>
        <taxon>Pezizomycotina</taxon>
        <taxon>Sordariomycetes</taxon>
        <taxon>Sordariomycetidae</taxon>
        <taxon>Sordariales</taxon>
        <taxon>Lasiosphaeriaceae</taxon>
        <taxon>Lasiosphaeris</taxon>
    </lineage>
</organism>